<reference evidence="1 2" key="1">
    <citation type="journal article" date="2020" name="Antonie Van Leeuwenhoek">
        <title>Rhodopirellula heiligendammensis sp. nov., Rhodopirellula pilleata sp. nov., and Rhodopirellula solitaria sp. nov. isolated from natural or artificial marine surfaces in Northern Germany and California, USA, and emended description of the genus Rhodopirellula.</title>
        <authorList>
            <person name="Kallscheuer N."/>
            <person name="Wiegand S."/>
            <person name="Jogler M."/>
            <person name="Boedeker C."/>
            <person name="Peeters S.H."/>
            <person name="Rast P."/>
            <person name="Heuer A."/>
            <person name="Jetten M.S.M."/>
            <person name="Rohde M."/>
            <person name="Jogler C."/>
        </authorList>
    </citation>
    <scope>NUCLEOTIDE SEQUENCE [LARGE SCALE GENOMIC DNA]</scope>
    <source>
        <strain evidence="1 2">Poly21</strain>
    </source>
</reference>
<organism evidence="1 2">
    <name type="scientific">Allorhodopirellula heiligendammensis</name>
    <dbReference type="NCBI Taxonomy" id="2714739"/>
    <lineage>
        <taxon>Bacteria</taxon>
        <taxon>Pseudomonadati</taxon>
        <taxon>Planctomycetota</taxon>
        <taxon>Planctomycetia</taxon>
        <taxon>Pirellulales</taxon>
        <taxon>Pirellulaceae</taxon>
        <taxon>Allorhodopirellula</taxon>
    </lineage>
</organism>
<dbReference type="RefSeq" id="WP_302118965.1">
    <property type="nucleotide sequence ID" value="NZ_SJPU01000002.1"/>
</dbReference>
<name>A0A5C6BUM4_9BACT</name>
<sequence length="85" mass="9569">MPDLYQTITDKVFEAIEADEAGDVDRALQLMQQAQLALSVLPDGKNEDSEMSFDRESISRAVSELKRKRNAKCGVVTQEIRRVRG</sequence>
<gene>
    <name evidence="1" type="ORF">Poly21_31740</name>
</gene>
<keyword evidence="2" id="KW-1185">Reference proteome</keyword>
<dbReference type="AlphaFoldDB" id="A0A5C6BUM4"/>
<accession>A0A5C6BUM4</accession>
<protein>
    <submittedName>
        <fullName evidence="1">Uncharacterized protein</fullName>
    </submittedName>
</protein>
<evidence type="ECO:0000313" key="2">
    <source>
        <dbReference type="Proteomes" id="UP000319908"/>
    </source>
</evidence>
<dbReference type="Proteomes" id="UP000319908">
    <property type="component" value="Unassembled WGS sequence"/>
</dbReference>
<proteinExistence type="predicted"/>
<comment type="caution">
    <text evidence="1">The sequence shown here is derived from an EMBL/GenBank/DDBJ whole genome shotgun (WGS) entry which is preliminary data.</text>
</comment>
<evidence type="ECO:0000313" key="1">
    <source>
        <dbReference type="EMBL" id="TWU15970.1"/>
    </source>
</evidence>
<dbReference type="EMBL" id="SJPU01000002">
    <property type="protein sequence ID" value="TWU15970.1"/>
    <property type="molecule type" value="Genomic_DNA"/>
</dbReference>